<evidence type="ECO:0000313" key="3">
    <source>
        <dbReference type="Proteomes" id="UP000276254"/>
    </source>
</evidence>
<organism evidence="2 3">
    <name type="scientific">Sphingomonas paeninsulae</name>
    <dbReference type="NCBI Taxonomy" id="2319844"/>
    <lineage>
        <taxon>Bacteria</taxon>
        <taxon>Pseudomonadati</taxon>
        <taxon>Pseudomonadota</taxon>
        <taxon>Alphaproteobacteria</taxon>
        <taxon>Sphingomonadales</taxon>
        <taxon>Sphingomonadaceae</taxon>
        <taxon>Sphingomonas</taxon>
    </lineage>
</organism>
<keyword evidence="1" id="KW-0732">Signal</keyword>
<proteinExistence type="predicted"/>
<geneLocation type="plasmid" evidence="2">
    <name>unnamed2</name>
</geneLocation>
<name>A0A494T5K0_SPHPE</name>
<dbReference type="KEGG" id="spha:D3Y57_00655"/>
<dbReference type="Proteomes" id="UP000276254">
    <property type="component" value="Plasmid unnamed2"/>
</dbReference>
<feature type="chain" id="PRO_5019849788" evidence="1">
    <location>
        <begin position="23"/>
        <end position="263"/>
    </location>
</feature>
<accession>A0A494T5K0</accession>
<dbReference type="EMBL" id="CP032827">
    <property type="protein sequence ID" value="AYJ84647.1"/>
    <property type="molecule type" value="Genomic_DNA"/>
</dbReference>
<feature type="signal peptide" evidence="1">
    <location>
        <begin position="1"/>
        <end position="22"/>
    </location>
</feature>
<keyword evidence="3" id="KW-1185">Reference proteome</keyword>
<evidence type="ECO:0000256" key="1">
    <source>
        <dbReference type="SAM" id="SignalP"/>
    </source>
</evidence>
<dbReference type="GeneID" id="39491087"/>
<reference evidence="2 3" key="1">
    <citation type="submission" date="2018-09" db="EMBL/GenBank/DDBJ databases">
        <title>Sphingomonas peninsula sp. nov., isolated from fildes peninsula, Antarctic soil.</title>
        <authorList>
            <person name="Yingchao G."/>
        </authorList>
    </citation>
    <scope>NUCLEOTIDE SEQUENCE [LARGE SCALE GENOMIC DNA]</scope>
    <source>
        <strain evidence="2 3">YZ-8</strain>
        <plasmid evidence="2 3">unnamed2</plasmid>
    </source>
</reference>
<dbReference type="AlphaFoldDB" id="A0A494T5K0"/>
<evidence type="ECO:0000313" key="2">
    <source>
        <dbReference type="EMBL" id="AYJ84647.1"/>
    </source>
</evidence>
<dbReference type="OrthoDB" id="7562980at2"/>
<protein>
    <submittedName>
        <fullName evidence="2">Uncharacterized protein</fullName>
    </submittedName>
</protein>
<sequence>MIKARSAVIFLLSLAAASGALGADRPIATIDLAGPFATRTPSRLIITQSELPGESATGDPEPGVIMPCLRHSRSPACDTALTARLDPDTPKNNFDAPHYLRTAHVAYRQAGDRQPLLIVVLASIHAGNGGQLVGTQALAYRRDTDHFVRLFAHSTGTNNNQEVRFIEAGPLRGAFVTVEPTTDAPFGYWVTVARSGGATAPYRNVLRYRSTTRYNDGNALPVIDSEMPQILHRLSLWRPGQKLTTPLSGCPKPTLRNGALWCA</sequence>
<dbReference type="RefSeq" id="WP_121150414.1">
    <property type="nucleotide sequence ID" value="NZ_CP032827.1"/>
</dbReference>
<keyword evidence="2" id="KW-0614">Plasmid</keyword>
<gene>
    <name evidence="2" type="ORF">D3Y57_00655</name>
</gene>